<dbReference type="InterPro" id="IPR006016">
    <property type="entry name" value="UspA"/>
</dbReference>
<keyword evidence="4" id="KW-1185">Reference proteome</keyword>
<protein>
    <submittedName>
        <fullName evidence="3">Nucleotide-binding universal stress UspA family protein</fullName>
    </submittedName>
</protein>
<reference evidence="3 4" key="1">
    <citation type="submission" date="2020-08" db="EMBL/GenBank/DDBJ databases">
        <title>Genomic Encyclopedia of Type Strains, Phase IV (KMG-IV): sequencing the most valuable type-strain genomes for metagenomic binning, comparative biology and taxonomic classification.</title>
        <authorList>
            <person name="Goeker M."/>
        </authorList>
    </citation>
    <scope>NUCLEOTIDE SEQUENCE [LARGE SCALE GENOMIC DNA]</scope>
    <source>
        <strain evidence="3 4">DSM 11590</strain>
    </source>
</reference>
<dbReference type="PANTHER" id="PTHR46268:SF15">
    <property type="entry name" value="UNIVERSAL STRESS PROTEIN HP_0031"/>
    <property type="match status" value="1"/>
</dbReference>
<dbReference type="EMBL" id="JACIIX010000006">
    <property type="protein sequence ID" value="MBB6210510.1"/>
    <property type="molecule type" value="Genomic_DNA"/>
</dbReference>
<feature type="domain" description="UspA" evidence="2">
    <location>
        <begin position="221"/>
        <end position="265"/>
    </location>
</feature>
<dbReference type="AlphaFoldDB" id="A0A7X0DLZ6"/>
<organism evidence="3 4">
    <name type="scientific">Novispirillum itersonii</name>
    <name type="common">Aquaspirillum itersonii</name>
    <dbReference type="NCBI Taxonomy" id="189"/>
    <lineage>
        <taxon>Bacteria</taxon>
        <taxon>Pseudomonadati</taxon>
        <taxon>Pseudomonadota</taxon>
        <taxon>Alphaproteobacteria</taxon>
        <taxon>Rhodospirillales</taxon>
        <taxon>Novispirillaceae</taxon>
        <taxon>Novispirillum</taxon>
    </lineage>
</organism>
<dbReference type="InterPro" id="IPR006015">
    <property type="entry name" value="Universal_stress_UspA"/>
</dbReference>
<dbReference type="SUPFAM" id="SSF52402">
    <property type="entry name" value="Adenine nucleotide alpha hydrolases-like"/>
    <property type="match status" value="2"/>
</dbReference>
<proteinExistence type="inferred from homology"/>
<evidence type="ECO:0000259" key="2">
    <source>
        <dbReference type="Pfam" id="PF00582"/>
    </source>
</evidence>
<comment type="caution">
    <text evidence="3">The sequence shown here is derived from an EMBL/GenBank/DDBJ whole genome shotgun (WGS) entry which is preliminary data.</text>
</comment>
<dbReference type="Gene3D" id="3.40.50.12370">
    <property type="match status" value="1"/>
</dbReference>
<evidence type="ECO:0000313" key="4">
    <source>
        <dbReference type="Proteomes" id="UP000544872"/>
    </source>
</evidence>
<gene>
    <name evidence="3" type="ORF">FHS48_001926</name>
</gene>
<evidence type="ECO:0000256" key="1">
    <source>
        <dbReference type="ARBA" id="ARBA00008791"/>
    </source>
</evidence>
<sequence>MSYKNLIVHLDSSDRAMDRLETAISLAKRWGSRVVGVFAEVDSGLLGRTAEAEVVIAYDAAGKEFEARTAAAGIPAVWRSLVHGNHHQVTQTMIEAARRADLTILGQTDREDRSSRTPSDLAEQVVINSGRPVLLLPYAGSFPNIGSRVLVAWNGGRESARAANDSIPLIRNAERVVVMAMNPQGARPLDGSGLCDHLACHGINADRELLEVKDIGVADYVLSHCTDIAADLLVMGAFGHYGFPHMLRGGVTRDIIAHLTVPVLLSH</sequence>
<dbReference type="Pfam" id="PF00582">
    <property type="entry name" value="Usp"/>
    <property type="match status" value="2"/>
</dbReference>
<dbReference type="PANTHER" id="PTHR46268">
    <property type="entry name" value="STRESS RESPONSE PROTEIN NHAX"/>
    <property type="match status" value="1"/>
</dbReference>
<accession>A0A7X0DLZ6</accession>
<feature type="domain" description="UspA" evidence="2">
    <location>
        <begin position="3"/>
        <end position="136"/>
    </location>
</feature>
<dbReference type="Proteomes" id="UP000544872">
    <property type="component" value="Unassembled WGS sequence"/>
</dbReference>
<evidence type="ECO:0000313" key="3">
    <source>
        <dbReference type="EMBL" id="MBB6210510.1"/>
    </source>
</evidence>
<dbReference type="RefSeq" id="WP_184263343.1">
    <property type="nucleotide sequence ID" value="NZ_JACIIX010000006.1"/>
</dbReference>
<dbReference type="CDD" id="cd00293">
    <property type="entry name" value="USP-like"/>
    <property type="match status" value="1"/>
</dbReference>
<dbReference type="PRINTS" id="PR01438">
    <property type="entry name" value="UNVRSLSTRESS"/>
</dbReference>
<comment type="similarity">
    <text evidence="1">Belongs to the universal stress protein A family.</text>
</comment>
<name>A0A7X0DLZ6_NOVIT</name>